<sequence length="246" mass="27133">MSSLVALIIGAGANVGRTVALTLQKHEYKVVLGSRNPDVEALKKDGFFSVKVDATKPDSVVQAFKTVSDDLGPPNVVIFNAVAFKQPKVASDPLSVSLEDFEQSTNIGNSIYAAAQQFRSLALTSASPRAFIVTGNKGPFIHGAHGQYFDLIKEKTFATYLIEQFWSAYTKNKEDPSPENRFHFAFLVSDEGELPAFPDFLHSGSAHAEAYWHLISSEQPEGWDYRFTLNGKKYLKLVVFHQVSLA</sequence>
<evidence type="ECO:0000256" key="1">
    <source>
        <dbReference type="ARBA" id="ARBA00006484"/>
    </source>
</evidence>
<evidence type="ECO:0000313" key="4">
    <source>
        <dbReference type="Proteomes" id="UP001175227"/>
    </source>
</evidence>
<protein>
    <submittedName>
        <fullName evidence="3">Uncharacterized protein</fullName>
    </submittedName>
</protein>
<dbReference type="PANTHER" id="PTHR43669:SF4">
    <property type="entry name" value="SHORT-CHAIN DEHYDROGENASE"/>
    <property type="match status" value="1"/>
</dbReference>
<dbReference type="GO" id="GO:0016491">
    <property type="term" value="F:oxidoreductase activity"/>
    <property type="evidence" value="ECO:0007669"/>
    <property type="project" value="UniProtKB-KW"/>
</dbReference>
<evidence type="ECO:0000256" key="2">
    <source>
        <dbReference type="ARBA" id="ARBA00023002"/>
    </source>
</evidence>
<keyword evidence="4" id="KW-1185">Reference proteome</keyword>
<dbReference type="AlphaFoldDB" id="A0AA39NXN7"/>
<evidence type="ECO:0000313" key="3">
    <source>
        <dbReference type="EMBL" id="KAK0473785.1"/>
    </source>
</evidence>
<dbReference type="Gene3D" id="3.40.50.720">
    <property type="entry name" value="NAD(P)-binding Rossmann-like Domain"/>
    <property type="match status" value="1"/>
</dbReference>
<accession>A0AA39NXN7</accession>
<reference evidence="3" key="1">
    <citation type="submission" date="2023-06" db="EMBL/GenBank/DDBJ databases">
        <authorList>
            <consortium name="Lawrence Berkeley National Laboratory"/>
            <person name="Ahrendt S."/>
            <person name="Sahu N."/>
            <person name="Indic B."/>
            <person name="Wong-Bajracharya J."/>
            <person name="Merenyi Z."/>
            <person name="Ke H.-M."/>
            <person name="Monk M."/>
            <person name="Kocsube S."/>
            <person name="Drula E."/>
            <person name="Lipzen A."/>
            <person name="Balint B."/>
            <person name="Henrissat B."/>
            <person name="Andreopoulos B."/>
            <person name="Martin F.M."/>
            <person name="Harder C.B."/>
            <person name="Rigling D."/>
            <person name="Ford K.L."/>
            <person name="Foster G.D."/>
            <person name="Pangilinan J."/>
            <person name="Papanicolaou A."/>
            <person name="Barry K."/>
            <person name="LaButti K."/>
            <person name="Viragh M."/>
            <person name="Koriabine M."/>
            <person name="Yan M."/>
            <person name="Riley R."/>
            <person name="Champramary S."/>
            <person name="Plett K.L."/>
            <person name="Tsai I.J."/>
            <person name="Slot J."/>
            <person name="Sipos G."/>
            <person name="Plett J."/>
            <person name="Nagy L.G."/>
            <person name="Grigoriev I.V."/>
        </authorList>
    </citation>
    <scope>NUCLEOTIDE SEQUENCE</scope>
    <source>
        <strain evidence="3">ICMP 16352</strain>
    </source>
</reference>
<keyword evidence="2" id="KW-0560">Oxidoreductase</keyword>
<dbReference type="InterPro" id="IPR036291">
    <property type="entry name" value="NAD(P)-bd_dom_sf"/>
</dbReference>
<dbReference type="EMBL" id="JAUEPR010000031">
    <property type="protein sequence ID" value="KAK0473785.1"/>
    <property type="molecule type" value="Genomic_DNA"/>
</dbReference>
<dbReference type="SUPFAM" id="SSF51735">
    <property type="entry name" value="NAD(P)-binding Rossmann-fold domains"/>
    <property type="match status" value="1"/>
</dbReference>
<dbReference type="Proteomes" id="UP001175227">
    <property type="component" value="Unassembled WGS sequence"/>
</dbReference>
<gene>
    <name evidence="3" type="ORF">IW261DRAFT_1552975</name>
</gene>
<comment type="similarity">
    <text evidence="1">Belongs to the short-chain dehydrogenases/reductases (SDR) family.</text>
</comment>
<comment type="caution">
    <text evidence="3">The sequence shown here is derived from an EMBL/GenBank/DDBJ whole genome shotgun (WGS) entry which is preliminary data.</text>
</comment>
<organism evidence="3 4">
    <name type="scientific">Armillaria novae-zelandiae</name>
    <dbReference type="NCBI Taxonomy" id="153914"/>
    <lineage>
        <taxon>Eukaryota</taxon>
        <taxon>Fungi</taxon>
        <taxon>Dikarya</taxon>
        <taxon>Basidiomycota</taxon>
        <taxon>Agaricomycotina</taxon>
        <taxon>Agaricomycetes</taxon>
        <taxon>Agaricomycetidae</taxon>
        <taxon>Agaricales</taxon>
        <taxon>Marasmiineae</taxon>
        <taxon>Physalacriaceae</taxon>
        <taxon>Armillaria</taxon>
    </lineage>
</organism>
<proteinExistence type="inferred from homology"/>
<dbReference type="CDD" id="cd05233">
    <property type="entry name" value="SDR_c"/>
    <property type="match status" value="1"/>
</dbReference>
<name>A0AA39NXN7_9AGAR</name>
<dbReference type="InterPro" id="IPR002347">
    <property type="entry name" value="SDR_fam"/>
</dbReference>
<dbReference type="PANTHER" id="PTHR43669">
    <property type="entry name" value="5-KETO-D-GLUCONATE 5-REDUCTASE"/>
    <property type="match status" value="1"/>
</dbReference>
<dbReference type="Pfam" id="PF00106">
    <property type="entry name" value="adh_short"/>
    <property type="match status" value="1"/>
</dbReference>